<name>Q4A2W2_EHV8U</name>
<keyword evidence="2" id="KW-0812">Transmembrane</keyword>
<evidence type="ECO:0000313" key="3">
    <source>
        <dbReference type="EMBL" id="CAI65594.1"/>
    </source>
</evidence>
<dbReference type="RefSeq" id="YP_293925.1">
    <property type="nucleotide sequence ID" value="NC_007346.1"/>
</dbReference>
<keyword evidence="2" id="KW-0472">Membrane</keyword>
<reference evidence="3 4" key="1">
    <citation type="journal article" date="2005" name="Science">
        <title>Complete genome sequence and lytic phase transcription profile of a Coccolithovirus.</title>
        <authorList>
            <person name="Wilson W.H."/>
            <person name="Schroeder D.C."/>
            <person name="Allen M.J."/>
            <person name="Holden M.T.G."/>
            <person name="Parkhill J."/>
            <person name="Barrell B.G."/>
            <person name="Churcher C."/>
            <person name="Hamlin N."/>
            <person name="Mungall K."/>
            <person name="Norbertczak H."/>
            <person name="Quail M.A."/>
            <person name="Price C."/>
            <person name="Rabbinowitsch E."/>
            <person name="Walker D."/>
            <person name="Craigon M."/>
            <person name="Roy D."/>
            <person name="Ghazal P."/>
        </authorList>
    </citation>
    <scope>NUCLEOTIDE SEQUENCE [LARGE SCALE GENOMIC DNA]</scope>
    <source>
        <strain evidence="4">Isolate United Kingdom/English Channel/1999</strain>
    </source>
</reference>
<dbReference type="GeneID" id="3654686"/>
<dbReference type="EMBL" id="AJ890364">
    <property type="protein sequence ID" value="CAI65594.1"/>
    <property type="molecule type" value="Genomic_DNA"/>
</dbReference>
<evidence type="ECO:0000256" key="2">
    <source>
        <dbReference type="SAM" id="Phobius"/>
    </source>
</evidence>
<protein>
    <submittedName>
        <fullName evidence="3">Putative membrane protein</fullName>
    </submittedName>
</protein>
<accession>Q4A2W2</accession>
<feature type="transmembrane region" description="Helical" evidence="2">
    <location>
        <begin position="6"/>
        <end position="24"/>
    </location>
</feature>
<organism evidence="3 4">
    <name type="scientific">Emiliania huxleyi virus 86 (isolate United Kingdom/English Channel/1999)</name>
    <name type="common">EhV-86</name>
    <dbReference type="NCBI Taxonomy" id="654925"/>
    <lineage>
        <taxon>Viruses</taxon>
        <taxon>Varidnaviria</taxon>
        <taxon>Bamfordvirae</taxon>
        <taxon>Nucleocytoviricota</taxon>
        <taxon>Megaviricetes</taxon>
        <taxon>Algavirales</taxon>
        <taxon>Phycodnaviridae</taxon>
        <taxon>Coccolithovirus</taxon>
        <taxon>Coccolithovirus huxleyi</taxon>
        <taxon>Emiliania huxleyi virus 86</taxon>
    </lineage>
</organism>
<sequence length="153" mass="16235">MNNFVLVLVSVSIIGLLLAINISWSSKILISMLLFGMIVQLSSDVQQPVQQPVPRPVQRPVQRPVPRPALPNTGQSPASSAAFALTLVPAAPPVSDIDAQIRQLDNEAKEAKASNGTMHGMSMRSNATAVTLGVAWALTATMAANMSMSNNYI</sequence>
<proteinExistence type="predicted"/>
<dbReference type="Proteomes" id="UP000000863">
    <property type="component" value="Segment"/>
</dbReference>
<evidence type="ECO:0000313" key="4">
    <source>
        <dbReference type="Proteomes" id="UP000000863"/>
    </source>
</evidence>
<evidence type="ECO:0000256" key="1">
    <source>
        <dbReference type="SAM" id="MobiDB-lite"/>
    </source>
</evidence>
<dbReference type="KEGG" id="vg:3654686"/>
<gene>
    <name evidence="3" type="ORF">EhV172</name>
</gene>
<organismHost>
    <name type="scientific">Emiliania huxleyi</name>
    <name type="common">Coccolithophore</name>
    <name type="synonym">Pontosphaera huxleyi</name>
    <dbReference type="NCBI Taxonomy" id="2903"/>
</organismHost>
<keyword evidence="2" id="KW-1133">Transmembrane helix</keyword>
<feature type="compositionally biased region" description="Pro residues" evidence="1">
    <location>
        <begin position="51"/>
        <end position="69"/>
    </location>
</feature>
<keyword evidence="4" id="KW-1185">Reference proteome</keyword>
<feature type="transmembrane region" description="Helical" evidence="2">
    <location>
        <begin position="127"/>
        <end position="148"/>
    </location>
</feature>
<feature type="region of interest" description="Disordered" evidence="1">
    <location>
        <begin position="51"/>
        <end position="77"/>
    </location>
</feature>